<comment type="caution">
    <text evidence="2">The sequence shown here is derived from an EMBL/GenBank/DDBJ whole genome shotgun (WGS) entry which is preliminary data.</text>
</comment>
<feature type="compositionally biased region" description="Polar residues" evidence="1">
    <location>
        <begin position="49"/>
        <end position="84"/>
    </location>
</feature>
<evidence type="ECO:0000313" key="2">
    <source>
        <dbReference type="EMBL" id="CAK9185060.1"/>
    </source>
</evidence>
<evidence type="ECO:0000256" key="1">
    <source>
        <dbReference type="SAM" id="MobiDB-lite"/>
    </source>
</evidence>
<dbReference type="EMBL" id="CAUOFW020009168">
    <property type="protein sequence ID" value="CAK9185060.1"/>
    <property type="molecule type" value="Genomic_DNA"/>
</dbReference>
<organism evidence="2 3">
    <name type="scientific">Ilex paraguariensis</name>
    <name type="common">yerba mate</name>
    <dbReference type="NCBI Taxonomy" id="185542"/>
    <lineage>
        <taxon>Eukaryota</taxon>
        <taxon>Viridiplantae</taxon>
        <taxon>Streptophyta</taxon>
        <taxon>Embryophyta</taxon>
        <taxon>Tracheophyta</taxon>
        <taxon>Spermatophyta</taxon>
        <taxon>Magnoliopsida</taxon>
        <taxon>eudicotyledons</taxon>
        <taxon>Gunneridae</taxon>
        <taxon>Pentapetalae</taxon>
        <taxon>asterids</taxon>
        <taxon>campanulids</taxon>
        <taxon>Aquifoliales</taxon>
        <taxon>Aquifoliaceae</taxon>
        <taxon>Ilex</taxon>
    </lineage>
</organism>
<gene>
    <name evidence="2" type="ORF">ILEXP_LOCUS55419</name>
</gene>
<protein>
    <submittedName>
        <fullName evidence="2">Uncharacterized protein</fullName>
    </submittedName>
</protein>
<accession>A0ABC8UVG9</accession>
<dbReference type="AlphaFoldDB" id="A0ABC8UVG9"/>
<feature type="compositionally biased region" description="Polar residues" evidence="1">
    <location>
        <begin position="99"/>
        <end position="112"/>
    </location>
</feature>
<dbReference type="Proteomes" id="UP001642360">
    <property type="component" value="Unassembled WGS sequence"/>
</dbReference>
<reference evidence="2 3" key="1">
    <citation type="submission" date="2024-02" db="EMBL/GenBank/DDBJ databases">
        <authorList>
            <person name="Vignale AGUSTIN F."/>
            <person name="Sosa J E."/>
            <person name="Modenutti C."/>
        </authorList>
    </citation>
    <scope>NUCLEOTIDE SEQUENCE [LARGE SCALE GENOMIC DNA]</scope>
</reference>
<name>A0ABC8UVG9_9AQUA</name>
<sequence length="112" mass="12257">MSEYIAGVGVSVCVERSGYMKGFGLKDLRRAIGGVRGENTMKNENQQLFSSRHQQTATSTQQLSRNKDSSSPATLHKQLSNSCPAINAKAAPGMKQPRTVFSQLSSQHQLHH</sequence>
<keyword evidence="3" id="KW-1185">Reference proteome</keyword>
<feature type="region of interest" description="Disordered" evidence="1">
    <location>
        <begin position="49"/>
        <end position="112"/>
    </location>
</feature>
<evidence type="ECO:0000313" key="3">
    <source>
        <dbReference type="Proteomes" id="UP001642360"/>
    </source>
</evidence>
<proteinExistence type="predicted"/>